<dbReference type="Gene3D" id="2.60.40.380">
    <property type="entry name" value="Purple acid phosphatase-like, N-terminal"/>
    <property type="match status" value="1"/>
</dbReference>
<dbReference type="AlphaFoldDB" id="A0A0G1U6G5"/>
<dbReference type="InterPro" id="IPR013783">
    <property type="entry name" value="Ig-like_fold"/>
</dbReference>
<dbReference type="EMBL" id="LCNT01000001">
    <property type="protein sequence ID" value="KKU61848.1"/>
    <property type="molecule type" value="Genomic_DNA"/>
</dbReference>
<feature type="domain" description="Fibronectin type-III" evidence="3">
    <location>
        <begin position="46"/>
        <end position="145"/>
    </location>
</feature>
<organism evidence="4 5">
    <name type="scientific">Candidatus Beckwithbacteria bacterium GW2011_GWB1_47_15</name>
    <dbReference type="NCBI Taxonomy" id="1618371"/>
    <lineage>
        <taxon>Bacteria</taxon>
        <taxon>Candidatus Beckwithiibacteriota</taxon>
    </lineage>
</organism>
<dbReference type="GO" id="GO:0003993">
    <property type="term" value="F:acid phosphatase activity"/>
    <property type="evidence" value="ECO:0007669"/>
    <property type="project" value="InterPro"/>
</dbReference>
<dbReference type="InterPro" id="IPR015914">
    <property type="entry name" value="PAPs_N"/>
</dbReference>
<evidence type="ECO:0000259" key="3">
    <source>
        <dbReference type="PROSITE" id="PS50853"/>
    </source>
</evidence>
<keyword evidence="2" id="KW-0812">Transmembrane</keyword>
<evidence type="ECO:0000313" key="5">
    <source>
        <dbReference type="Proteomes" id="UP000033860"/>
    </source>
</evidence>
<dbReference type="InterPro" id="IPR008963">
    <property type="entry name" value="Purple_acid_Pase-like_N"/>
</dbReference>
<dbReference type="Pfam" id="PF16656">
    <property type="entry name" value="Pur_ac_phosph_N"/>
    <property type="match status" value="1"/>
</dbReference>
<proteinExistence type="predicted"/>
<evidence type="ECO:0000256" key="1">
    <source>
        <dbReference type="SAM" id="MobiDB-lite"/>
    </source>
</evidence>
<feature type="compositionally biased region" description="Polar residues" evidence="1">
    <location>
        <begin position="384"/>
        <end position="393"/>
    </location>
</feature>
<keyword evidence="2" id="KW-0472">Membrane</keyword>
<dbReference type="Gene3D" id="2.60.40.10">
    <property type="entry name" value="Immunoglobulins"/>
    <property type="match status" value="1"/>
</dbReference>
<comment type="caution">
    <text evidence="4">The sequence shown here is derived from an EMBL/GenBank/DDBJ whole genome shotgun (WGS) entry which is preliminary data.</text>
</comment>
<feature type="region of interest" description="Disordered" evidence="1">
    <location>
        <begin position="378"/>
        <end position="409"/>
    </location>
</feature>
<name>A0A0G1U6G5_9BACT</name>
<feature type="transmembrane region" description="Helical" evidence="2">
    <location>
        <begin position="416"/>
        <end position="434"/>
    </location>
</feature>
<evidence type="ECO:0000256" key="2">
    <source>
        <dbReference type="SAM" id="Phobius"/>
    </source>
</evidence>
<protein>
    <submittedName>
        <fullName evidence="4">Large repetitive protein</fullName>
    </submittedName>
</protein>
<keyword evidence="2" id="KW-1133">Transmembrane helix</keyword>
<dbReference type="GO" id="GO:0046872">
    <property type="term" value="F:metal ion binding"/>
    <property type="evidence" value="ECO:0007669"/>
    <property type="project" value="InterPro"/>
</dbReference>
<accession>A0A0G1U6G5</accession>
<dbReference type="InterPro" id="IPR003961">
    <property type="entry name" value="FN3_dom"/>
</dbReference>
<feature type="transmembrane region" description="Helical" evidence="2">
    <location>
        <begin position="12"/>
        <end position="31"/>
    </location>
</feature>
<dbReference type="Proteomes" id="UP000033860">
    <property type="component" value="Unassembled WGS sequence"/>
</dbReference>
<gene>
    <name evidence="4" type="ORF">UX85_C0001G0062</name>
</gene>
<reference evidence="4 5" key="1">
    <citation type="journal article" date="2015" name="Nature">
        <title>rRNA introns, odd ribosomes, and small enigmatic genomes across a large radiation of phyla.</title>
        <authorList>
            <person name="Brown C.T."/>
            <person name="Hug L.A."/>
            <person name="Thomas B.C."/>
            <person name="Sharon I."/>
            <person name="Castelle C.J."/>
            <person name="Singh A."/>
            <person name="Wilkins M.J."/>
            <person name="Williams K.H."/>
            <person name="Banfield J.F."/>
        </authorList>
    </citation>
    <scope>NUCLEOTIDE SEQUENCE [LARGE SCALE GENOMIC DNA]</scope>
</reference>
<dbReference type="PROSITE" id="PS50853">
    <property type="entry name" value="FN3"/>
    <property type="match status" value="1"/>
</dbReference>
<sequence>MKKFGLSKIHFPTALGLLILLVAIGVGVMLVRNRTGVDTEAEGSLTPRQVRITNVADTSFSVSWITDQVASGQIRYGTEANSLTKTAADERDQLSGDTGSYEVHQVTLKNLTATTAYYFKLESGGKQFDNNGKPFEVATGPTLGDPPAADPIYGTVLTSSGTAAEGVLVYINVANAGPLSALAKANGNWALNLSTARTADLGSYLAYDTQATIVNLLAQGGKLGTATAVTTAANDSPVPDITLGQSYDFRADAAKTQDQTAEPLTGFELSPIATGSAAATASGEVTLENPSFDGEVLNATQPAFIGTGPPGTVLTLLVESENTYTGSATVDASGEWEFSPPAGLTPGGHTVTISYIDDNGDEQTLTRNFVIAAAGDSDEPAITATPSGQTASPSPAARTGLPATDSGVPEPGTGEITLLMLIMGLGLLAGGAVVKRINSL</sequence>
<dbReference type="SUPFAM" id="SSF49363">
    <property type="entry name" value="Purple acid phosphatase, N-terminal domain"/>
    <property type="match status" value="1"/>
</dbReference>
<dbReference type="Pfam" id="PF19077">
    <property type="entry name" value="Big_13"/>
    <property type="match status" value="1"/>
</dbReference>
<evidence type="ECO:0000313" key="4">
    <source>
        <dbReference type="EMBL" id="KKU61848.1"/>
    </source>
</evidence>
<dbReference type="InterPro" id="IPR044016">
    <property type="entry name" value="Big_13"/>
</dbReference>